<keyword evidence="2" id="KW-1185">Reference proteome</keyword>
<protein>
    <recommendedName>
        <fullName evidence="3">Restriction endonuclease</fullName>
    </recommendedName>
</protein>
<gene>
    <name evidence="1" type="ORF">DM194_15040</name>
</gene>
<keyword evidence="1" id="KW-0614">Plasmid</keyword>
<dbReference type="AlphaFoldDB" id="A0A2U9S7W5"/>
<dbReference type="KEGG" id="azm:DM194_15040"/>
<evidence type="ECO:0000313" key="2">
    <source>
        <dbReference type="Proteomes" id="UP000249605"/>
    </source>
</evidence>
<evidence type="ECO:0000313" key="1">
    <source>
        <dbReference type="EMBL" id="AWU95614.1"/>
    </source>
</evidence>
<proteinExistence type="predicted"/>
<reference evidence="1 2" key="1">
    <citation type="submission" date="2018-06" db="EMBL/GenBank/DDBJ databases">
        <title>Complete genome sequencing of Azospirillum sp. M2T2B2.</title>
        <authorList>
            <person name="Heo J."/>
            <person name="Kim S.-J."/>
            <person name="Kwon S.-W."/>
            <person name="Anandham R."/>
        </authorList>
    </citation>
    <scope>NUCLEOTIDE SEQUENCE [LARGE SCALE GENOMIC DNA]</scope>
    <source>
        <strain evidence="1 2">M2T2B2</strain>
        <plasmid evidence="1 2">unnamed1</plasmid>
    </source>
</reference>
<sequence length="176" mass="19615">MPIETIRRGLDYAAKDYGLIALLDHKDVKPKEDQIKCALYRALSEDGYSVRVESSTSRGGCRSDLLAVRGDHSIGIEIKTAWAGSGGWVNKYSEQRNSWTADIGRLKDLCQGQAMSAGYFVLGFAHERGSRAEANLRQYIAAMEGDAVVDPVPMDLPNWNGLDSMEFHVMRVFRRT</sequence>
<dbReference type="EMBL" id="CP029830">
    <property type="protein sequence ID" value="AWU95614.1"/>
    <property type="molecule type" value="Genomic_DNA"/>
</dbReference>
<name>A0A2U9S7W5_9PROT</name>
<dbReference type="OrthoDB" id="1437078at2"/>
<dbReference type="Proteomes" id="UP000249605">
    <property type="component" value="Plasmid unnamed1"/>
</dbReference>
<organism evidence="1 2">
    <name type="scientific">Azospirillum ramasamyi</name>
    <dbReference type="NCBI Taxonomy" id="682998"/>
    <lineage>
        <taxon>Bacteria</taxon>
        <taxon>Pseudomonadati</taxon>
        <taxon>Pseudomonadota</taxon>
        <taxon>Alphaproteobacteria</taxon>
        <taxon>Rhodospirillales</taxon>
        <taxon>Azospirillaceae</taxon>
        <taxon>Azospirillum</taxon>
    </lineage>
</organism>
<evidence type="ECO:0008006" key="3">
    <source>
        <dbReference type="Google" id="ProtNLM"/>
    </source>
</evidence>
<dbReference type="RefSeq" id="WP_111068373.1">
    <property type="nucleotide sequence ID" value="NZ_CP029830.1"/>
</dbReference>
<accession>A0A2U9S7W5</accession>
<geneLocation type="plasmid" evidence="1 2">
    <name>unnamed1</name>
</geneLocation>